<dbReference type="Proteomes" id="UP001159363">
    <property type="component" value="Chromosome 1"/>
</dbReference>
<protein>
    <submittedName>
        <fullName evidence="1">Uncharacterized protein</fullName>
    </submittedName>
</protein>
<evidence type="ECO:0000313" key="2">
    <source>
        <dbReference type="Proteomes" id="UP001159363"/>
    </source>
</evidence>
<dbReference type="EMBL" id="JARBHB010000001">
    <property type="protein sequence ID" value="KAJ8897149.1"/>
    <property type="molecule type" value="Genomic_DNA"/>
</dbReference>
<comment type="caution">
    <text evidence="1">The sequence shown here is derived from an EMBL/GenBank/DDBJ whole genome shotgun (WGS) entry which is preliminary data.</text>
</comment>
<keyword evidence="2" id="KW-1185">Reference proteome</keyword>
<reference evidence="1 2" key="1">
    <citation type="submission" date="2023-02" db="EMBL/GenBank/DDBJ databases">
        <title>LHISI_Scaffold_Assembly.</title>
        <authorList>
            <person name="Stuart O.P."/>
            <person name="Cleave R."/>
            <person name="Magrath M.J.L."/>
            <person name="Mikheyev A.S."/>
        </authorList>
    </citation>
    <scope>NUCLEOTIDE SEQUENCE [LARGE SCALE GENOMIC DNA]</scope>
    <source>
        <strain evidence="1">Daus_M_001</strain>
        <tissue evidence="1">Leg muscle</tissue>
    </source>
</reference>
<organism evidence="1 2">
    <name type="scientific">Dryococelus australis</name>
    <dbReference type="NCBI Taxonomy" id="614101"/>
    <lineage>
        <taxon>Eukaryota</taxon>
        <taxon>Metazoa</taxon>
        <taxon>Ecdysozoa</taxon>
        <taxon>Arthropoda</taxon>
        <taxon>Hexapoda</taxon>
        <taxon>Insecta</taxon>
        <taxon>Pterygota</taxon>
        <taxon>Neoptera</taxon>
        <taxon>Polyneoptera</taxon>
        <taxon>Phasmatodea</taxon>
        <taxon>Verophasmatodea</taxon>
        <taxon>Anareolatae</taxon>
        <taxon>Phasmatidae</taxon>
        <taxon>Eurycanthinae</taxon>
        <taxon>Dryococelus</taxon>
    </lineage>
</organism>
<gene>
    <name evidence="1" type="ORF">PR048_002495</name>
</gene>
<sequence>MVCHFSDVHDLGRTKYLRLMGEPDSIPGRVTPDFRMWESCWTMPLVSGFSQGTPVSPVLSFRRCSILMPVTLIGSQDLDVKSNPNLFTQPKDKNNGQFLNLRVARLNLVRLGLDRCGVSKRTPISQDEEVDWWTRRRNILEVEYYQSYRKVVNNLGLTMRRDGEVCEHERTPLPYGHLDDILRLAPKSADWHIGVARYNSPEIFLSCREYPAVVAGPHPHFAHARREREGRARVVAAHPIEQAHNYNSRVVVREVAVSGWIHRLKMRQKSSSLLGHGDSHRIRARCVYRMFTSMVYTARPTNSGGINRRLAAPARRFSGLYCTGFCSAASANGPDARISVQIPAEIHKQKRRLDRKSEHCERSTGGSACSYRLLTPRVLSMHSESEADGSTLLSCVPLVLSTPSDVLRLCCLEAGLGCTFCWVVGCVGWGLGVSRHTAQHRPLTLATRSHVVLAGLSWQQLALLPAILDKPSAAPGDNHRPRGTTAPAAVLQPCLRVYRGRDVRASVNRRERAYAGVPRQHCTVQSVTTISYDNLLHRWWLSPRIMRTLPLVYSVFKNET</sequence>
<accession>A0ABQ9IKF3</accession>
<name>A0ABQ9IKF3_9NEOP</name>
<proteinExistence type="predicted"/>
<evidence type="ECO:0000313" key="1">
    <source>
        <dbReference type="EMBL" id="KAJ8897149.1"/>
    </source>
</evidence>